<evidence type="ECO:0000313" key="3">
    <source>
        <dbReference type="Proteomes" id="UP000014977"/>
    </source>
</evidence>
<dbReference type="InterPro" id="IPR036390">
    <property type="entry name" value="WH_DNA-bd_sf"/>
</dbReference>
<dbReference type="Gene3D" id="1.10.10.10">
    <property type="entry name" value="Winged helix-like DNA-binding domain superfamily/Winged helix DNA-binding domain"/>
    <property type="match status" value="1"/>
</dbReference>
<gene>
    <name evidence="2" type="ORF">dsmv_1227</name>
</gene>
<dbReference type="InterPro" id="IPR052509">
    <property type="entry name" value="Metal_resp_DNA-bind_regulator"/>
</dbReference>
<dbReference type="EMBL" id="ATHJ01000057">
    <property type="protein sequence ID" value="EPR43201.1"/>
    <property type="molecule type" value="Genomic_DNA"/>
</dbReference>
<dbReference type="Proteomes" id="UP000014977">
    <property type="component" value="Unassembled WGS sequence"/>
</dbReference>
<name>S7U181_DESML</name>
<evidence type="ECO:0000259" key="1">
    <source>
        <dbReference type="Pfam" id="PF03551"/>
    </source>
</evidence>
<keyword evidence="3" id="KW-1185">Reference proteome</keyword>
<reference evidence="2 3" key="1">
    <citation type="journal article" date="2013" name="Genome Announc.">
        <title>Draft genome sequences for three mercury-methylating, sulfate-reducing bacteria.</title>
        <authorList>
            <person name="Brown S.D."/>
            <person name="Hurt R.A.Jr."/>
            <person name="Gilmour C.C."/>
            <person name="Elias D.A."/>
        </authorList>
    </citation>
    <scope>NUCLEOTIDE SEQUENCE [LARGE SCALE GENOMIC DNA]</scope>
    <source>
        <strain evidence="2 3">DSM 2059</strain>
    </source>
</reference>
<dbReference type="STRING" id="897.B2D07_08115"/>
<dbReference type="InterPro" id="IPR036388">
    <property type="entry name" value="WH-like_DNA-bd_sf"/>
</dbReference>
<dbReference type="PANTHER" id="PTHR33169">
    <property type="entry name" value="PADR-FAMILY TRANSCRIPTIONAL REGULATOR"/>
    <property type="match status" value="1"/>
</dbReference>
<dbReference type="InterPro" id="IPR005149">
    <property type="entry name" value="Tscrpt_reg_PadR_N"/>
</dbReference>
<dbReference type="eggNOG" id="COG1695">
    <property type="taxonomic scope" value="Bacteria"/>
</dbReference>
<feature type="domain" description="Transcription regulator PadR N-terminal" evidence="1">
    <location>
        <begin position="24"/>
        <end position="94"/>
    </location>
</feature>
<dbReference type="PANTHER" id="PTHR33169:SF14">
    <property type="entry name" value="TRANSCRIPTIONAL REGULATOR RV3488"/>
    <property type="match status" value="1"/>
</dbReference>
<dbReference type="Pfam" id="PF03551">
    <property type="entry name" value="PadR"/>
    <property type="match status" value="1"/>
</dbReference>
<dbReference type="AlphaFoldDB" id="S7U181"/>
<evidence type="ECO:0000313" key="2">
    <source>
        <dbReference type="EMBL" id="EPR43201.1"/>
    </source>
</evidence>
<sequence>MSRKQNTSVHLGSKKTERYIQASILLSLKIKPSYGYELIQKISVFGFIEGQVAPGMIYRHLRELEENGLVFSEWETDGAGPAKRVYQLTSEGVEILSFWIDYMKNQAQKLLRFVEMYEEISTKRI</sequence>
<accession>S7U181</accession>
<dbReference type="RefSeq" id="WP_020875574.1">
    <property type="nucleotide sequence ID" value="NZ_ATHJ01000057.1"/>
</dbReference>
<dbReference type="SUPFAM" id="SSF46785">
    <property type="entry name" value="Winged helix' DNA-binding domain"/>
    <property type="match status" value="1"/>
</dbReference>
<organism evidence="2 3">
    <name type="scientific">Desulfococcus multivorans DSM 2059</name>
    <dbReference type="NCBI Taxonomy" id="1121405"/>
    <lineage>
        <taxon>Bacteria</taxon>
        <taxon>Pseudomonadati</taxon>
        <taxon>Thermodesulfobacteriota</taxon>
        <taxon>Desulfobacteria</taxon>
        <taxon>Desulfobacterales</taxon>
        <taxon>Desulfococcaceae</taxon>
        <taxon>Desulfococcus</taxon>
    </lineage>
</organism>
<comment type="caution">
    <text evidence="2">The sequence shown here is derived from an EMBL/GenBank/DDBJ whole genome shotgun (WGS) entry which is preliminary data.</text>
</comment>
<protein>
    <submittedName>
        <fullName evidence="2">Transcriptional regulator, PadR-like family</fullName>
    </submittedName>
</protein>
<proteinExistence type="predicted"/>
<dbReference type="OrthoDB" id="1683430at2"/>